<evidence type="ECO:0000313" key="1">
    <source>
        <dbReference type="EMBL" id="AHF24043.1"/>
    </source>
</evidence>
<sequence length="73" mass="8754">MMPKKYRPLSDAEVARRLSVRTVYQAREWLYVIQQIYGAGLLICERIEETESRHEHKAKQQPALQKVVEEWRL</sequence>
<dbReference type="EMBL" id="KC246783">
    <property type="protein sequence ID" value="AHF24043.1"/>
    <property type="molecule type" value="Genomic_DNA"/>
</dbReference>
<reference evidence="1" key="1">
    <citation type="journal article" date="2013" name="PLoS ONE">
        <title>Metagenomic insights into the carbohydrate-active enzymes carried by the microorganisms adhering to solid digesta in the rumen of cows.</title>
        <authorList>
            <person name="Wang L."/>
            <person name="Hatem A."/>
            <person name="Catalyurek U.V."/>
            <person name="Morrison M."/>
            <person name="Yu Z."/>
        </authorList>
    </citation>
    <scope>NUCLEOTIDE SEQUENCE</scope>
</reference>
<proteinExistence type="predicted"/>
<protein>
    <submittedName>
        <fullName evidence="1">Uncharacterized protein</fullName>
    </submittedName>
</protein>
<accession>W0FH78</accession>
<organism evidence="1">
    <name type="scientific">uncultured bacterium Contig643</name>
    <dbReference type="NCBI Taxonomy" id="1393602"/>
    <lineage>
        <taxon>Bacteria</taxon>
        <taxon>environmental samples</taxon>
    </lineage>
</organism>
<dbReference type="AlphaFoldDB" id="W0FH78"/>
<name>W0FH78_9BACT</name>